<keyword evidence="2" id="KW-1185">Reference proteome</keyword>
<organism evidence="1 2">
    <name type="scientific">Aquimarina mytili</name>
    <dbReference type="NCBI Taxonomy" id="874423"/>
    <lineage>
        <taxon>Bacteria</taxon>
        <taxon>Pseudomonadati</taxon>
        <taxon>Bacteroidota</taxon>
        <taxon>Flavobacteriia</taxon>
        <taxon>Flavobacteriales</taxon>
        <taxon>Flavobacteriaceae</taxon>
        <taxon>Aquimarina</taxon>
    </lineage>
</organism>
<dbReference type="AlphaFoldDB" id="A0A937A152"/>
<dbReference type="Proteomes" id="UP000651057">
    <property type="component" value="Unassembled WGS sequence"/>
</dbReference>
<protein>
    <submittedName>
        <fullName evidence="1">DNA alkylation repair protein</fullName>
    </submittedName>
</protein>
<dbReference type="PANTHER" id="PTHR34070">
    <property type="entry name" value="ARMADILLO-TYPE FOLD"/>
    <property type="match status" value="1"/>
</dbReference>
<dbReference type="InterPro" id="IPR014825">
    <property type="entry name" value="DNA_alkylation"/>
</dbReference>
<proteinExistence type="predicted"/>
<accession>A0A937A152</accession>
<dbReference type="EMBL" id="JAERQJ010000006">
    <property type="protein sequence ID" value="MBL0684946.1"/>
    <property type="molecule type" value="Genomic_DNA"/>
</dbReference>
<dbReference type="PANTHER" id="PTHR34070:SF1">
    <property type="entry name" value="DNA ALKYLATION REPAIR PROTEIN"/>
    <property type="match status" value="1"/>
</dbReference>
<evidence type="ECO:0000313" key="2">
    <source>
        <dbReference type="Proteomes" id="UP000651057"/>
    </source>
</evidence>
<comment type="caution">
    <text evidence="1">The sequence shown here is derived from an EMBL/GenBank/DDBJ whole genome shotgun (WGS) entry which is preliminary data.</text>
</comment>
<dbReference type="RefSeq" id="WP_201922229.1">
    <property type="nucleotide sequence ID" value="NZ_BAABAX010000014.1"/>
</dbReference>
<dbReference type="Pfam" id="PF08713">
    <property type="entry name" value="DNA_alkylation"/>
    <property type="match status" value="1"/>
</dbReference>
<dbReference type="InterPro" id="IPR016024">
    <property type="entry name" value="ARM-type_fold"/>
</dbReference>
<evidence type="ECO:0000313" key="1">
    <source>
        <dbReference type="EMBL" id="MBL0684946.1"/>
    </source>
</evidence>
<dbReference type="Gene3D" id="1.25.10.90">
    <property type="match status" value="1"/>
</dbReference>
<dbReference type="SUPFAM" id="SSF48371">
    <property type="entry name" value="ARM repeat"/>
    <property type="match status" value="1"/>
</dbReference>
<gene>
    <name evidence="1" type="ORF">JJQ60_15560</name>
</gene>
<reference evidence="1" key="1">
    <citation type="submission" date="2021-01" db="EMBL/GenBank/DDBJ databases">
        <authorList>
            <person name="Zhong Y.L."/>
        </authorList>
    </citation>
    <scope>NUCLEOTIDE SEQUENCE</scope>
    <source>
        <strain evidence="1">KCTC 23302</strain>
    </source>
</reference>
<sequence>MKKYVDQCVLVYQSKGLTECVNELHDLVLNRKVRFPLLEFCAKTLYQEIFEDEHIDFCDQIEALHTEGGNVILGIMLQIRLKDSFKQSIEKATEYVSNADIWYVCDIIGERVFGYALLHWPSKTIPEIKRLSSHSSNWVIRSLGAGVHYAIKKGLDQNSVKTVFRLLLSMANTKDKEIRQGIGWAAKTTAKFHPDVIDFFQKEIDNKERVAHWFRTKISIGLNRNDYAKRD</sequence>
<name>A0A937A152_9FLAO</name>